<dbReference type="Proteomes" id="UP000429607">
    <property type="component" value="Unassembled WGS sequence"/>
</dbReference>
<comment type="caution">
    <text evidence="1">The sequence shown here is derived from an EMBL/GenBank/DDBJ whole genome shotgun (WGS) entry which is preliminary data.</text>
</comment>
<protein>
    <submittedName>
        <fullName evidence="1">Uncharacterized protein</fullName>
    </submittedName>
</protein>
<sequence length="81" mass="9155">MAPSVPRLRYLYVCWSATMVFSAWHSLRADLSGGGVCHSYCFSSVWKSRPVEKSLHGSYSRPLTSKYWRASVRCQPSLPAL</sequence>
<evidence type="ECO:0000313" key="2">
    <source>
        <dbReference type="Proteomes" id="UP000429607"/>
    </source>
</evidence>
<dbReference type="AlphaFoldDB" id="A0A6A3IUV6"/>
<proteinExistence type="predicted"/>
<name>A0A6A3IUV6_9STRA</name>
<accession>A0A6A3IUV6</accession>
<reference evidence="1 2" key="1">
    <citation type="submission" date="2018-09" db="EMBL/GenBank/DDBJ databases">
        <title>Genomic investigation of the strawberry pathogen Phytophthora fragariae indicates pathogenicity is determined by transcriptional variation in three key races.</title>
        <authorList>
            <person name="Adams T.M."/>
            <person name="Armitage A.D."/>
            <person name="Sobczyk M.K."/>
            <person name="Bates H.J."/>
            <person name="Dunwell J.M."/>
            <person name="Nellist C.F."/>
            <person name="Harrison R.J."/>
        </authorList>
    </citation>
    <scope>NUCLEOTIDE SEQUENCE [LARGE SCALE GENOMIC DNA]</scope>
    <source>
        <strain evidence="1 2">SCRP249</strain>
    </source>
</reference>
<evidence type="ECO:0000313" key="1">
    <source>
        <dbReference type="EMBL" id="KAE8985920.1"/>
    </source>
</evidence>
<gene>
    <name evidence="1" type="ORF">PR001_g22748</name>
</gene>
<dbReference type="EMBL" id="QXFV01002577">
    <property type="protein sequence ID" value="KAE8985920.1"/>
    <property type="molecule type" value="Genomic_DNA"/>
</dbReference>
<organism evidence="1 2">
    <name type="scientific">Phytophthora rubi</name>
    <dbReference type="NCBI Taxonomy" id="129364"/>
    <lineage>
        <taxon>Eukaryota</taxon>
        <taxon>Sar</taxon>
        <taxon>Stramenopiles</taxon>
        <taxon>Oomycota</taxon>
        <taxon>Peronosporomycetes</taxon>
        <taxon>Peronosporales</taxon>
        <taxon>Peronosporaceae</taxon>
        <taxon>Phytophthora</taxon>
    </lineage>
</organism>